<dbReference type="GO" id="GO:0005856">
    <property type="term" value="C:cytoskeleton"/>
    <property type="evidence" value="ECO:0007669"/>
    <property type="project" value="UniProtKB-SubCell"/>
</dbReference>
<dbReference type="InterPro" id="IPR042618">
    <property type="entry name" value="IQCG"/>
</dbReference>
<evidence type="ECO:0000256" key="1">
    <source>
        <dbReference type="ARBA" id="ARBA00004245"/>
    </source>
</evidence>
<evidence type="ECO:0000256" key="2">
    <source>
        <dbReference type="ARBA" id="ARBA00004316"/>
    </source>
</evidence>
<sequence length="345" mass="41429">MELSAKLSLEFSTFITKNVEELIGMLQLTSCMAFDPPKLEKQYENSLQFVNNSNSLNHCQQLQTILNKIKLGNNCEKLTKILNEIVSELRSSQTFSCLMNFVDDTFFETLNVHTMMEKLKFDEKQLKEIKHQLHRSKLEAKEREIEMDEEINRMKHLIVQREIELDIEYKFAEKWINSQSCQVEFKISQEEMKVKNEILDKAKNFFESDDANIMTCKFYTRRIKEMTEEANFINQQYEKLMTSLETKLQIVLKEKQEIQAMIQEENNKFKSKKQEIREFIETKQRKIAEEKLRNLQSINILVIQAWWRGQMVRHFFGKFKTYKKQAKLIRKEFKLLRENKKSKKK</sequence>
<dbReference type="OrthoDB" id="10254713at2759"/>
<keyword evidence="4" id="KW-0206">Cytoskeleton</keyword>
<dbReference type="AlphaFoldDB" id="A0A1J1I2L8"/>
<keyword evidence="3" id="KW-0963">Cytoplasm</keyword>
<dbReference type="GO" id="GO:0044782">
    <property type="term" value="P:cilium organization"/>
    <property type="evidence" value="ECO:0007669"/>
    <property type="project" value="TreeGrafter"/>
</dbReference>
<keyword evidence="8" id="KW-1185">Reference proteome</keyword>
<keyword evidence="6" id="KW-0175">Coiled coil</keyword>
<evidence type="ECO:0000313" key="7">
    <source>
        <dbReference type="EMBL" id="CRK94552.1"/>
    </source>
</evidence>
<evidence type="ECO:0000256" key="3">
    <source>
        <dbReference type="ARBA" id="ARBA00022490"/>
    </source>
</evidence>
<name>A0A1J1I2L8_9DIPT</name>
<dbReference type="STRING" id="568069.A0A1J1I2L8"/>
<dbReference type="GO" id="GO:0005737">
    <property type="term" value="C:cytoplasm"/>
    <property type="evidence" value="ECO:0007669"/>
    <property type="project" value="TreeGrafter"/>
</dbReference>
<dbReference type="PANTHER" id="PTHR14871:SF1">
    <property type="entry name" value="DYNEIN REGULATORY COMPLEX PROTEIN 9"/>
    <property type="match status" value="1"/>
</dbReference>
<dbReference type="PROSITE" id="PS50096">
    <property type="entry name" value="IQ"/>
    <property type="match status" value="1"/>
</dbReference>
<accession>A0A1J1I2L8</accession>
<proteinExistence type="predicted"/>
<dbReference type="EMBL" id="CVRI01000039">
    <property type="protein sequence ID" value="CRK94552.1"/>
    <property type="molecule type" value="Genomic_DNA"/>
</dbReference>
<feature type="coiled-coil region" evidence="6">
    <location>
        <begin position="119"/>
        <end position="146"/>
    </location>
</feature>
<evidence type="ECO:0000313" key="8">
    <source>
        <dbReference type="Proteomes" id="UP000183832"/>
    </source>
</evidence>
<evidence type="ECO:0000256" key="4">
    <source>
        <dbReference type="ARBA" id="ARBA00023212"/>
    </source>
</evidence>
<evidence type="ECO:0000256" key="5">
    <source>
        <dbReference type="ARBA" id="ARBA00023273"/>
    </source>
</evidence>
<evidence type="ECO:0000256" key="6">
    <source>
        <dbReference type="SAM" id="Coils"/>
    </source>
</evidence>
<dbReference type="PANTHER" id="PTHR14871">
    <property type="entry name" value="DYNEIN REGULATORY COMPLEX PROTEIN 9"/>
    <property type="match status" value="1"/>
</dbReference>
<feature type="coiled-coil region" evidence="6">
    <location>
        <begin position="216"/>
        <end position="282"/>
    </location>
</feature>
<dbReference type="Proteomes" id="UP000183832">
    <property type="component" value="Unassembled WGS sequence"/>
</dbReference>
<gene>
    <name evidence="7" type="ORF">CLUMA_CG008054</name>
</gene>
<dbReference type="CDD" id="cd23766">
    <property type="entry name" value="IQCG"/>
    <property type="match status" value="1"/>
</dbReference>
<organism evidence="7 8">
    <name type="scientific">Clunio marinus</name>
    <dbReference type="NCBI Taxonomy" id="568069"/>
    <lineage>
        <taxon>Eukaryota</taxon>
        <taxon>Metazoa</taxon>
        <taxon>Ecdysozoa</taxon>
        <taxon>Arthropoda</taxon>
        <taxon>Hexapoda</taxon>
        <taxon>Insecta</taxon>
        <taxon>Pterygota</taxon>
        <taxon>Neoptera</taxon>
        <taxon>Endopterygota</taxon>
        <taxon>Diptera</taxon>
        <taxon>Nematocera</taxon>
        <taxon>Chironomoidea</taxon>
        <taxon>Chironomidae</taxon>
        <taxon>Clunio</taxon>
    </lineage>
</organism>
<comment type="subcellular location">
    <subcellularLocation>
        <location evidence="2">Cell projection</location>
    </subcellularLocation>
    <subcellularLocation>
        <location evidence="1">Cytoplasm</location>
        <location evidence="1">Cytoskeleton</location>
    </subcellularLocation>
</comment>
<dbReference type="GO" id="GO:0031514">
    <property type="term" value="C:motile cilium"/>
    <property type="evidence" value="ECO:0007669"/>
    <property type="project" value="TreeGrafter"/>
</dbReference>
<reference evidence="7 8" key="1">
    <citation type="submission" date="2015-04" db="EMBL/GenBank/DDBJ databases">
        <authorList>
            <person name="Syromyatnikov M.Y."/>
            <person name="Popov V.N."/>
        </authorList>
    </citation>
    <scope>NUCLEOTIDE SEQUENCE [LARGE SCALE GENOMIC DNA]</scope>
</reference>
<protein>
    <submittedName>
        <fullName evidence="7">CLUMA_CG008054, isoform A</fullName>
    </submittedName>
</protein>
<keyword evidence="5" id="KW-0966">Cell projection</keyword>